<dbReference type="EMBL" id="MU155236">
    <property type="protein sequence ID" value="KAF9478349.1"/>
    <property type="molecule type" value="Genomic_DNA"/>
</dbReference>
<accession>A0A9P5Z1D7</accession>
<dbReference type="PANTHER" id="PTHR10622:SF10">
    <property type="entry name" value="HET DOMAIN-CONTAINING PROTEIN"/>
    <property type="match status" value="1"/>
</dbReference>
<dbReference type="PANTHER" id="PTHR10622">
    <property type="entry name" value="HET DOMAIN-CONTAINING PROTEIN"/>
    <property type="match status" value="1"/>
</dbReference>
<dbReference type="Pfam" id="PF06985">
    <property type="entry name" value="HET"/>
    <property type="match status" value="1"/>
</dbReference>
<feature type="domain" description="Heterokaryon incompatibility" evidence="2">
    <location>
        <begin position="224"/>
        <end position="316"/>
    </location>
</feature>
<dbReference type="Proteomes" id="UP000807469">
    <property type="component" value="Unassembled WGS sequence"/>
</dbReference>
<dbReference type="OrthoDB" id="674604at2759"/>
<evidence type="ECO:0000313" key="4">
    <source>
        <dbReference type="Proteomes" id="UP000807469"/>
    </source>
</evidence>
<sequence length="672" mass="76237">MAPDEFKRDSKRKTSKSEDPADTDQVPSTTNDRDQMLSKALHEYILPLIESIVQPKQEIEIKQQSLGCETRLITALKDFIVNVVVNSVSEMKTRITVSLDEDDLQASSEQQKALSEHKAEDGLIFEMGGEDTLPENPQYTVEETLLENLRDHVYNRVPIRLLSFERHRSSLDVMLLERGAIFTRLEARLRRILDAEYSSWNLSKIATKKDKRKIEDLIASEAKYAILSHTWLWSDLDGEVTYSDWVNGRLKPNCAGYRKLANFCRVASKDHNATFGWMDTVCINKDSSSELDESIRSMYTWYKCANAICIIYLAETRATANIHRDPWFTRGWTLQELLAPPVVKFYNKDWKQFTEGSSNDKPFGDSVNIKITSPEIVRQIGIATTISSHELKSIRNASLSRKMQLAAYRKVTREEDTAYSLMGIFQVSIAIAYGEGGRRAFTRLLHEILNSTKHGILDLFNWCGLDASSSSYLLPSHPQQYVSRSSSRAIYLEFIRPLEPLTLTHAGIRLPVLLMPGVSVKDSNQEFGIKGNYTAMVNISPLGPLSEKPTTYRLLDSRIFGVDGPMTEDRTVQQVTFAVFNIQLYTSGLYIRQPCIAVPLLCREDVGQVTNIGPFSRIFTKEPVVFKMKQRAFDQPGQPEKSAIYKEYEGGGIILALDDLSSHGMQLVFKYI</sequence>
<comment type="caution">
    <text evidence="3">The sequence shown here is derived from an EMBL/GenBank/DDBJ whole genome shotgun (WGS) entry which is preliminary data.</text>
</comment>
<gene>
    <name evidence="3" type="ORF">BDN70DRAFT_994259</name>
</gene>
<evidence type="ECO:0000256" key="1">
    <source>
        <dbReference type="SAM" id="MobiDB-lite"/>
    </source>
</evidence>
<reference evidence="3" key="1">
    <citation type="submission" date="2020-11" db="EMBL/GenBank/DDBJ databases">
        <authorList>
            <consortium name="DOE Joint Genome Institute"/>
            <person name="Ahrendt S."/>
            <person name="Riley R."/>
            <person name="Andreopoulos W."/>
            <person name="Labutti K."/>
            <person name="Pangilinan J."/>
            <person name="Ruiz-Duenas F.J."/>
            <person name="Barrasa J.M."/>
            <person name="Sanchez-Garcia M."/>
            <person name="Camarero S."/>
            <person name="Miyauchi S."/>
            <person name="Serrano A."/>
            <person name="Linde D."/>
            <person name="Babiker R."/>
            <person name="Drula E."/>
            <person name="Ayuso-Fernandez I."/>
            <person name="Pacheco R."/>
            <person name="Padilla G."/>
            <person name="Ferreira P."/>
            <person name="Barriuso J."/>
            <person name="Kellner H."/>
            <person name="Castanera R."/>
            <person name="Alfaro M."/>
            <person name="Ramirez L."/>
            <person name="Pisabarro A.G."/>
            <person name="Kuo A."/>
            <person name="Tritt A."/>
            <person name="Lipzen A."/>
            <person name="He G."/>
            <person name="Yan M."/>
            <person name="Ng V."/>
            <person name="Cullen D."/>
            <person name="Martin F."/>
            <person name="Rosso M.-N."/>
            <person name="Henrissat B."/>
            <person name="Hibbett D."/>
            <person name="Martinez A.T."/>
            <person name="Grigoriev I.V."/>
        </authorList>
    </citation>
    <scope>NUCLEOTIDE SEQUENCE</scope>
    <source>
        <strain evidence="3">CIRM-BRFM 674</strain>
    </source>
</reference>
<evidence type="ECO:0000259" key="2">
    <source>
        <dbReference type="Pfam" id="PF06985"/>
    </source>
</evidence>
<name>A0A9P5Z1D7_9AGAR</name>
<organism evidence="3 4">
    <name type="scientific">Pholiota conissans</name>
    <dbReference type="NCBI Taxonomy" id="109636"/>
    <lineage>
        <taxon>Eukaryota</taxon>
        <taxon>Fungi</taxon>
        <taxon>Dikarya</taxon>
        <taxon>Basidiomycota</taxon>
        <taxon>Agaricomycotina</taxon>
        <taxon>Agaricomycetes</taxon>
        <taxon>Agaricomycetidae</taxon>
        <taxon>Agaricales</taxon>
        <taxon>Agaricineae</taxon>
        <taxon>Strophariaceae</taxon>
        <taxon>Pholiota</taxon>
    </lineage>
</organism>
<protein>
    <recommendedName>
        <fullName evidence="2">Heterokaryon incompatibility domain-containing protein</fullName>
    </recommendedName>
</protein>
<keyword evidence="4" id="KW-1185">Reference proteome</keyword>
<evidence type="ECO:0000313" key="3">
    <source>
        <dbReference type="EMBL" id="KAF9478349.1"/>
    </source>
</evidence>
<dbReference type="AlphaFoldDB" id="A0A9P5Z1D7"/>
<dbReference type="InterPro" id="IPR010730">
    <property type="entry name" value="HET"/>
</dbReference>
<feature type="region of interest" description="Disordered" evidence="1">
    <location>
        <begin position="1"/>
        <end position="33"/>
    </location>
</feature>
<proteinExistence type="predicted"/>